<organism evidence="1 2">
    <name type="scientific">Avena sativa</name>
    <name type="common">Oat</name>
    <dbReference type="NCBI Taxonomy" id="4498"/>
    <lineage>
        <taxon>Eukaryota</taxon>
        <taxon>Viridiplantae</taxon>
        <taxon>Streptophyta</taxon>
        <taxon>Embryophyta</taxon>
        <taxon>Tracheophyta</taxon>
        <taxon>Spermatophyta</taxon>
        <taxon>Magnoliopsida</taxon>
        <taxon>Liliopsida</taxon>
        <taxon>Poales</taxon>
        <taxon>Poaceae</taxon>
        <taxon>BOP clade</taxon>
        <taxon>Pooideae</taxon>
        <taxon>Poodae</taxon>
        <taxon>Poeae</taxon>
        <taxon>Poeae Chloroplast Group 1 (Aveneae type)</taxon>
        <taxon>Aveninae</taxon>
        <taxon>Avena</taxon>
    </lineage>
</organism>
<proteinExistence type="predicted"/>
<reference evidence="1" key="2">
    <citation type="submission" date="2025-09" db="UniProtKB">
        <authorList>
            <consortium name="EnsemblPlants"/>
        </authorList>
    </citation>
    <scope>IDENTIFICATION</scope>
</reference>
<name>A0ACD5VXU6_AVESA</name>
<dbReference type="EnsemblPlants" id="AVESA.00010b.r2.3DG0532550.1">
    <property type="protein sequence ID" value="AVESA.00010b.r2.3DG0532550.1.CDS"/>
    <property type="gene ID" value="AVESA.00010b.r2.3DG0532550"/>
</dbReference>
<dbReference type="Proteomes" id="UP001732700">
    <property type="component" value="Chromosome 3D"/>
</dbReference>
<accession>A0ACD5VXU6</accession>
<protein>
    <submittedName>
        <fullName evidence="1">Uncharacterized protein</fullName>
    </submittedName>
</protein>
<sequence length="496" mass="54695">MKKCENNPLEQLILCTDGNQCAAQADSSPGVEYTEDLQSSSSSDNQQLIINTITKLTPVYYLGRISTSEIRELIASYMKLSIEQNVIHSLNMLCGNKVSGSAGLDFLSFVGFSAYDDIHPSGLVRHPNILPVLGVIESSDCWYMLQPKAPYTLENIMHYSPEALCSDWHIRFFIYQIISAMAYLHDFGVHHGNLRPSTILMSDSLWPYLSISDICHVKQNWGFGGPEGSTPNSCCVTEDCSSGSIYASFNLPSSLDCEGALKAMGKFTAEVCAPFCLPFVSSSLSDVDTESVLSLLKEFLKCLSVQATKELILSIIQKILQAPEYSHLKVSLLQDSFVRELWKKLGKRTYIEKVHPLVIANLYNSPNKITASAASIVLIGSSEELGIPITVHQAILPLIHCFGKGLCADGIETLVRIGGLLGESFIVKQILPFLRNVILLGIDSSKVIKPEPQHSWNSFALIDGLSALEGLVSVLPVKAVLRELLQVFWWKKRFGE</sequence>
<reference evidence="1" key="1">
    <citation type="submission" date="2021-05" db="EMBL/GenBank/DDBJ databases">
        <authorList>
            <person name="Scholz U."/>
            <person name="Mascher M."/>
            <person name="Fiebig A."/>
        </authorList>
    </citation>
    <scope>NUCLEOTIDE SEQUENCE [LARGE SCALE GENOMIC DNA]</scope>
</reference>
<evidence type="ECO:0000313" key="1">
    <source>
        <dbReference type="EnsemblPlants" id="AVESA.00010b.r2.3DG0532550.1.CDS"/>
    </source>
</evidence>
<evidence type="ECO:0000313" key="2">
    <source>
        <dbReference type="Proteomes" id="UP001732700"/>
    </source>
</evidence>
<keyword evidence="2" id="KW-1185">Reference proteome</keyword>